<dbReference type="InterPro" id="IPR021538">
    <property type="entry name" value="Syntaxin-5_N"/>
</dbReference>
<feature type="domain" description="Syntaxin-5 N-terminal Sly1p-binding" evidence="1">
    <location>
        <begin position="28"/>
        <end position="43"/>
    </location>
</feature>
<gene>
    <name evidence="2" type="ORF">GFJ39_12675</name>
</gene>
<keyword evidence="3" id="KW-1185">Reference proteome</keyword>
<evidence type="ECO:0000313" key="3">
    <source>
        <dbReference type="Proteomes" id="UP000432209"/>
    </source>
</evidence>
<organism evidence="2 3">
    <name type="scientific">Gluconobacter aidae</name>
    <dbReference type="NCBI Taxonomy" id="2662454"/>
    <lineage>
        <taxon>Bacteria</taxon>
        <taxon>Pseudomonadati</taxon>
        <taxon>Pseudomonadota</taxon>
        <taxon>Alphaproteobacteria</taxon>
        <taxon>Acetobacterales</taxon>
        <taxon>Acetobacteraceae</taxon>
        <taxon>Gluconobacter</taxon>
    </lineage>
</organism>
<dbReference type="EMBL" id="WIPH01000047">
    <property type="protein sequence ID" value="MQS00023.1"/>
    <property type="molecule type" value="Genomic_DNA"/>
</dbReference>
<accession>A0A7X1SRT2</accession>
<protein>
    <recommendedName>
        <fullName evidence="1">Syntaxin-5 N-terminal Sly1p-binding domain-containing protein</fullName>
    </recommendedName>
</protein>
<proteinExistence type="predicted"/>
<dbReference type="AlphaFoldDB" id="A0A7X1SRT2"/>
<evidence type="ECO:0000259" key="1">
    <source>
        <dbReference type="Pfam" id="PF11416"/>
    </source>
</evidence>
<dbReference type="Proteomes" id="UP000432209">
    <property type="component" value="Unassembled WGS sequence"/>
</dbReference>
<name>A0A7X1SRT2_9PROT</name>
<reference evidence="2 3" key="1">
    <citation type="submission" date="2019-10" db="EMBL/GenBank/DDBJ databases">
        <title>Gluconobacter aidae sp. nov., a novel species of acetic acid bacteria isolated in Thailand.</title>
        <authorList>
            <person name="Yukphan P."/>
            <person name="Charoenyingcharoen P."/>
            <person name="Malimas S."/>
            <person name="Muramatsu Y."/>
            <person name="Nakagawa Y."/>
            <person name="Tanasupawat S."/>
            <person name="Yamada Y."/>
        </authorList>
    </citation>
    <scope>NUCLEOTIDE SEQUENCE [LARGE SCALE GENOMIC DNA]</scope>
    <source>
        <strain evidence="2 3">AC10</strain>
    </source>
</reference>
<evidence type="ECO:0000313" key="2">
    <source>
        <dbReference type="EMBL" id="MQS00023.1"/>
    </source>
</evidence>
<comment type="caution">
    <text evidence="2">The sequence shown here is derived from an EMBL/GenBank/DDBJ whole genome shotgun (WGS) entry which is preliminary data.</text>
</comment>
<sequence>MFSRLNKLAEIATPCRFWWKSGFANRYTVRHRTAEFQSCLTQCETIHA</sequence>
<dbReference type="Pfam" id="PF11416">
    <property type="entry name" value="Syntaxin-5_N"/>
    <property type="match status" value="1"/>
</dbReference>